<sequence length="116" mass="12704">MDTDLKNSTDPNTQHGGRRNDGNVLHLRLSSHLSVDRSPPGCGSLGENFVCTPTFSISLKVPIQIPNQDNLIPSTLMYFHSSRPCTTASSVPCWGGGEKKEDSFCFPPPRPLHSRL</sequence>
<dbReference type="Proteomes" id="UP000314294">
    <property type="component" value="Unassembled WGS sequence"/>
</dbReference>
<evidence type="ECO:0000256" key="1">
    <source>
        <dbReference type="SAM" id="MobiDB-lite"/>
    </source>
</evidence>
<comment type="caution">
    <text evidence="2">The sequence shown here is derived from an EMBL/GenBank/DDBJ whole genome shotgun (WGS) entry which is preliminary data.</text>
</comment>
<dbReference type="EMBL" id="SRLO01000293">
    <property type="protein sequence ID" value="TNN62415.1"/>
    <property type="molecule type" value="Genomic_DNA"/>
</dbReference>
<dbReference type="AlphaFoldDB" id="A0A4Z2HAY0"/>
<organism evidence="2 3">
    <name type="scientific">Liparis tanakae</name>
    <name type="common">Tanaka's snailfish</name>
    <dbReference type="NCBI Taxonomy" id="230148"/>
    <lineage>
        <taxon>Eukaryota</taxon>
        <taxon>Metazoa</taxon>
        <taxon>Chordata</taxon>
        <taxon>Craniata</taxon>
        <taxon>Vertebrata</taxon>
        <taxon>Euteleostomi</taxon>
        <taxon>Actinopterygii</taxon>
        <taxon>Neopterygii</taxon>
        <taxon>Teleostei</taxon>
        <taxon>Neoteleostei</taxon>
        <taxon>Acanthomorphata</taxon>
        <taxon>Eupercaria</taxon>
        <taxon>Perciformes</taxon>
        <taxon>Cottioidei</taxon>
        <taxon>Cottales</taxon>
        <taxon>Liparidae</taxon>
        <taxon>Liparis</taxon>
    </lineage>
</organism>
<reference evidence="2 3" key="1">
    <citation type="submission" date="2019-03" db="EMBL/GenBank/DDBJ databases">
        <title>First draft genome of Liparis tanakae, snailfish: a comprehensive survey of snailfish specific genes.</title>
        <authorList>
            <person name="Kim W."/>
            <person name="Song I."/>
            <person name="Jeong J.-H."/>
            <person name="Kim D."/>
            <person name="Kim S."/>
            <person name="Ryu S."/>
            <person name="Song J.Y."/>
            <person name="Lee S.K."/>
        </authorList>
    </citation>
    <scope>NUCLEOTIDE SEQUENCE [LARGE SCALE GENOMIC DNA]</scope>
    <source>
        <tissue evidence="2">Muscle</tissue>
    </source>
</reference>
<accession>A0A4Z2HAY0</accession>
<gene>
    <name evidence="2" type="ORF">EYF80_027323</name>
</gene>
<keyword evidence="3" id="KW-1185">Reference proteome</keyword>
<proteinExistence type="predicted"/>
<evidence type="ECO:0000313" key="2">
    <source>
        <dbReference type="EMBL" id="TNN62415.1"/>
    </source>
</evidence>
<evidence type="ECO:0000313" key="3">
    <source>
        <dbReference type="Proteomes" id="UP000314294"/>
    </source>
</evidence>
<protein>
    <submittedName>
        <fullName evidence="2">Uncharacterized protein</fullName>
    </submittedName>
</protein>
<name>A0A4Z2HAY0_9TELE</name>
<feature type="region of interest" description="Disordered" evidence="1">
    <location>
        <begin position="1"/>
        <end position="24"/>
    </location>
</feature>